<evidence type="ECO:0000313" key="2">
    <source>
        <dbReference type="Proteomes" id="UP000199063"/>
    </source>
</evidence>
<protein>
    <submittedName>
        <fullName evidence="1">Uncharacterized protein</fullName>
    </submittedName>
</protein>
<dbReference type="RefSeq" id="WP_093652854.1">
    <property type="nucleotide sequence ID" value="NZ_FNHI01000003.1"/>
</dbReference>
<gene>
    <name evidence="1" type="ORF">SAMN05444921_103175</name>
</gene>
<dbReference type="OrthoDB" id="3854813at2"/>
<dbReference type="EMBL" id="FNHI01000003">
    <property type="protein sequence ID" value="SDM04088.1"/>
    <property type="molecule type" value="Genomic_DNA"/>
</dbReference>
<sequence length="81" mass="8457">MGRDEDFELVFAGGVASATDGEDSVVVHRTDRKGPGGHPIYADDTGIVQAEISDRGEVRMIASGGHQQPASGVEARPVVQP</sequence>
<dbReference type="GeneID" id="40828612"/>
<evidence type="ECO:0000313" key="1">
    <source>
        <dbReference type="EMBL" id="SDM04088.1"/>
    </source>
</evidence>
<name>A0A1G9PZ54_9ACTN</name>
<keyword evidence="2" id="KW-1185">Reference proteome</keyword>
<proteinExistence type="predicted"/>
<organism evidence="1 2">
    <name type="scientific">Streptomyces wuyuanensis</name>
    <dbReference type="NCBI Taxonomy" id="1196353"/>
    <lineage>
        <taxon>Bacteria</taxon>
        <taxon>Bacillati</taxon>
        <taxon>Actinomycetota</taxon>
        <taxon>Actinomycetes</taxon>
        <taxon>Kitasatosporales</taxon>
        <taxon>Streptomycetaceae</taxon>
        <taxon>Streptomyces</taxon>
    </lineage>
</organism>
<dbReference type="Proteomes" id="UP000199063">
    <property type="component" value="Unassembled WGS sequence"/>
</dbReference>
<dbReference type="AlphaFoldDB" id="A0A1G9PZ54"/>
<dbReference type="Pfam" id="PF19813">
    <property type="entry name" value="DUF6296"/>
    <property type="match status" value="1"/>
</dbReference>
<accession>A0A1G9PZ54</accession>
<dbReference type="InterPro" id="IPR046263">
    <property type="entry name" value="DUF6296"/>
</dbReference>
<reference evidence="2" key="1">
    <citation type="submission" date="2016-10" db="EMBL/GenBank/DDBJ databases">
        <authorList>
            <person name="Varghese N."/>
            <person name="Submissions S."/>
        </authorList>
    </citation>
    <scope>NUCLEOTIDE SEQUENCE [LARGE SCALE GENOMIC DNA]</scope>
    <source>
        <strain evidence="2">CGMCC 4.7042</strain>
    </source>
</reference>